<comment type="subcellular location">
    <subcellularLocation>
        <location evidence="1">Membrane</location>
        <topology evidence="1">Multi-pass membrane protein</topology>
    </subcellularLocation>
</comment>
<evidence type="ECO:0000259" key="8">
    <source>
        <dbReference type="Pfam" id="PF00520"/>
    </source>
</evidence>
<evidence type="ECO:0000256" key="7">
    <source>
        <dbReference type="SAM" id="Phobius"/>
    </source>
</evidence>
<organism evidence="9 10">
    <name type="scientific">Goodea atripinnis</name>
    <dbReference type="NCBI Taxonomy" id="208336"/>
    <lineage>
        <taxon>Eukaryota</taxon>
        <taxon>Metazoa</taxon>
        <taxon>Chordata</taxon>
        <taxon>Craniata</taxon>
        <taxon>Vertebrata</taxon>
        <taxon>Euteleostomi</taxon>
        <taxon>Actinopterygii</taxon>
        <taxon>Neopterygii</taxon>
        <taxon>Teleostei</taxon>
        <taxon>Neoteleostei</taxon>
        <taxon>Acanthomorphata</taxon>
        <taxon>Ovalentaria</taxon>
        <taxon>Atherinomorphae</taxon>
        <taxon>Cyprinodontiformes</taxon>
        <taxon>Goodeidae</taxon>
        <taxon>Goodea</taxon>
    </lineage>
</organism>
<dbReference type="PANTHER" id="PTHR10582:SF33">
    <property type="entry name" value="TRANSIENT RECEPTOR POTENTIAL CHANNEL PYREXIA"/>
    <property type="match status" value="1"/>
</dbReference>
<evidence type="ECO:0000313" key="9">
    <source>
        <dbReference type="EMBL" id="MEQ2172313.1"/>
    </source>
</evidence>
<dbReference type="InterPro" id="IPR005821">
    <property type="entry name" value="Ion_trans_dom"/>
</dbReference>
<dbReference type="Pfam" id="PF00520">
    <property type="entry name" value="Ion_trans"/>
    <property type="match status" value="1"/>
</dbReference>
<keyword evidence="4 7" id="KW-1133">Transmembrane helix</keyword>
<proteinExistence type="predicted"/>
<feature type="transmembrane region" description="Helical" evidence="7">
    <location>
        <begin position="76"/>
        <end position="101"/>
    </location>
</feature>
<evidence type="ECO:0000256" key="6">
    <source>
        <dbReference type="ARBA" id="ARBA00023136"/>
    </source>
</evidence>
<comment type="caution">
    <text evidence="9">The sequence shown here is derived from an EMBL/GenBank/DDBJ whole genome shotgun (WGS) entry which is preliminary data.</text>
</comment>
<feature type="domain" description="Ion transport" evidence="8">
    <location>
        <begin position="3"/>
        <end position="107"/>
    </location>
</feature>
<evidence type="ECO:0000256" key="3">
    <source>
        <dbReference type="ARBA" id="ARBA00022737"/>
    </source>
</evidence>
<protein>
    <recommendedName>
        <fullName evidence="8">Ion transport domain-containing protein</fullName>
    </recommendedName>
</protein>
<accession>A0ABV0NLM4</accession>
<dbReference type="EMBL" id="JAHRIO010041774">
    <property type="protein sequence ID" value="MEQ2172313.1"/>
    <property type="molecule type" value="Genomic_DNA"/>
</dbReference>
<evidence type="ECO:0000256" key="2">
    <source>
        <dbReference type="ARBA" id="ARBA00022692"/>
    </source>
</evidence>
<evidence type="ECO:0000256" key="4">
    <source>
        <dbReference type="ARBA" id="ARBA00022989"/>
    </source>
</evidence>
<dbReference type="PANTHER" id="PTHR10582">
    <property type="entry name" value="TRANSIENT RECEPTOR POTENTIAL ION CHANNEL PROTEIN"/>
    <property type="match status" value="1"/>
</dbReference>
<name>A0ABV0NLM4_9TELE</name>
<feature type="transmembrane region" description="Helical" evidence="7">
    <location>
        <begin position="12"/>
        <end position="37"/>
    </location>
</feature>
<keyword evidence="5" id="KW-0040">ANK repeat</keyword>
<keyword evidence="2 7" id="KW-0812">Transmembrane</keyword>
<keyword evidence="6 7" id="KW-0472">Membrane</keyword>
<keyword evidence="3" id="KW-0677">Repeat</keyword>
<evidence type="ECO:0000313" key="10">
    <source>
        <dbReference type="Proteomes" id="UP001476798"/>
    </source>
</evidence>
<evidence type="ECO:0000256" key="1">
    <source>
        <dbReference type="ARBA" id="ARBA00004141"/>
    </source>
</evidence>
<dbReference type="Proteomes" id="UP001476798">
    <property type="component" value="Unassembled WGS sequence"/>
</dbReference>
<reference evidence="9 10" key="1">
    <citation type="submission" date="2021-06" db="EMBL/GenBank/DDBJ databases">
        <authorList>
            <person name="Palmer J.M."/>
        </authorList>
    </citation>
    <scope>NUCLEOTIDE SEQUENCE [LARGE SCALE GENOMIC DNA]</scope>
    <source>
        <strain evidence="9 10">GA_2019</strain>
        <tissue evidence="9">Muscle</tissue>
    </source>
</reference>
<evidence type="ECO:0000256" key="5">
    <source>
        <dbReference type="ARBA" id="ARBA00023043"/>
    </source>
</evidence>
<keyword evidence="10" id="KW-1185">Reference proteome</keyword>
<gene>
    <name evidence="9" type="ORF">GOODEAATRI_019818</name>
</gene>
<dbReference type="InterPro" id="IPR024862">
    <property type="entry name" value="TRPV"/>
</dbReference>
<sequence>MGPFIVMLGNIVWDVLCFLFLYAEIFIPYACSFWIIFGGTSSVPSMQSVSGLLYSLYRITLVDEYEYAAMVTVDNVMAPLLCGTFLAASSILCVNLLIALLTDTFQRSEGVSHKFPLDATLLGHDGIACPAGDWTSFWSYRRPWRQPGVQGENTRTQNKLVINCKQSRRNNTSRTSFRSRRTMSFKTCPSKSRKNLRNRNFRNKRAITIRTKRAQGNRTSRTRILSTCDRSSRPYKQS</sequence>